<evidence type="ECO:0008006" key="3">
    <source>
        <dbReference type="Google" id="ProtNLM"/>
    </source>
</evidence>
<organism evidence="2">
    <name type="scientific">Alexandrium catenella</name>
    <name type="common">Red tide dinoflagellate</name>
    <name type="synonym">Gonyaulax catenella</name>
    <dbReference type="NCBI Taxonomy" id="2925"/>
    <lineage>
        <taxon>Eukaryota</taxon>
        <taxon>Sar</taxon>
        <taxon>Alveolata</taxon>
        <taxon>Dinophyceae</taxon>
        <taxon>Gonyaulacales</taxon>
        <taxon>Pyrocystaceae</taxon>
        <taxon>Alexandrium</taxon>
    </lineage>
</organism>
<gene>
    <name evidence="2" type="ORF">ACAT0790_LOCUS23155</name>
</gene>
<dbReference type="PROSITE" id="PS50005">
    <property type="entry name" value="TPR"/>
    <property type="match status" value="1"/>
</dbReference>
<name>A0A7S1MJ74_ALECA</name>
<reference evidence="2" key="1">
    <citation type="submission" date="2021-01" db="EMBL/GenBank/DDBJ databases">
        <authorList>
            <person name="Corre E."/>
            <person name="Pelletier E."/>
            <person name="Niang G."/>
            <person name="Scheremetjew M."/>
            <person name="Finn R."/>
            <person name="Kale V."/>
            <person name="Holt S."/>
            <person name="Cochrane G."/>
            <person name="Meng A."/>
            <person name="Brown T."/>
            <person name="Cohen L."/>
        </authorList>
    </citation>
    <scope>NUCLEOTIDE SEQUENCE</scope>
    <source>
        <strain evidence="2">OF101</strain>
    </source>
</reference>
<evidence type="ECO:0000256" key="1">
    <source>
        <dbReference type="PROSITE-ProRule" id="PRU00339"/>
    </source>
</evidence>
<accession>A0A7S1MJ74</accession>
<feature type="repeat" description="TPR" evidence="1">
    <location>
        <begin position="29"/>
        <end position="62"/>
    </location>
</feature>
<evidence type="ECO:0000313" key="2">
    <source>
        <dbReference type="EMBL" id="CAD9133171.1"/>
    </source>
</evidence>
<dbReference type="InterPro" id="IPR019734">
    <property type="entry name" value="TPR_rpt"/>
</dbReference>
<proteinExistence type="predicted"/>
<keyword evidence="1" id="KW-0802">TPR repeat</keyword>
<protein>
    <recommendedName>
        <fullName evidence="3">Tetratricopeptide repeat protein</fullName>
    </recommendedName>
</protein>
<sequence>MSRASTSTSSCREDNIAYFMSSHGLDRDSAQLLHRGERLQEKGQLDQALLYFRRVLDRHPGCVEARTNVTLITDFMNARTLPPLPERSPLPGQAEISWYGESAELPGTACEHYHELKRLPNGRSEFTSGSGLDDEIGGSAPKIVFPPAQSDLLWREILDAIEDGSGLSDTDPNPFDLAWGTVGERMAVVIDGGPERIYYTNNSPVDRALKKHLKARRTELGYS</sequence>
<dbReference type="AlphaFoldDB" id="A0A7S1MJ74"/>
<dbReference type="EMBL" id="HBGE01038387">
    <property type="protein sequence ID" value="CAD9133171.1"/>
    <property type="molecule type" value="Transcribed_RNA"/>
</dbReference>